<comment type="caution">
    <text evidence="2">The sequence shown here is derived from an EMBL/GenBank/DDBJ whole genome shotgun (WGS) entry which is preliminary data.</text>
</comment>
<keyword evidence="3" id="KW-1185">Reference proteome</keyword>
<evidence type="ECO:0000313" key="3">
    <source>
        <dbReference type="Proteomes" id="UP000499080"/>
    </source>
</evidence>
<accession>A0A4Y2W1G2</accession>
<evidence type="ECO:0000313" key="2">
    <source>
        <dbReference type="EMBL" id="GBO29857.1"/>
    </source>
</evidence>
<dbReference type="Proteomes" id="UP000499080">
    <property type="component" value="Unassembled WGS sequence"/>
</dbReference>
<sequence>MFVIENVRVVVQALLIKPLRWTFRVSPHSADCVVALHAIPILDPHIIQGSDYGNRKPITNLHSDPLWLLCAYSAHALKTIIHRWFCGF</sequence>
<organism evidence="2 3">
    <name type="scientific">Araneus ventricosus</name>
    <name type="common">Orbweaver spider</name>
    <name type="synonym">Epeira ventricosa</name>
    <dbReference type="NCBI Taxonomy" id="182803"/>
    <lineage>
        <taxon>Eukaryota</taxon>
        <taxon>Metazoa</taxon>
        <taxon>Ecdysozoa</taxon>
        <taxon>Arthropoda</taxon>
        <taxon>Chelicerata</taxon>
        <taxon>Arachnida</taxon>
        <taxon>Araneae</taxon>
        <taxon>Araneomorphae</taxon>
        <taxon>Entelegynae</taxon>
        <taxon>Araneoidea</taxon>
        <taxon>Araneidae</taxon>
        <taxon>Araneus</taxon>
    </lineage>
</organism>
<protein>
    <submittedName>
        <fullName evidence="2">Uncharacterized protein</fullName>
    </submittedName>
</protein>
<gene>
    <name evidence="2" type="ORF">AVEN_38210_1</name>
    <name evidence="1" type="ORF">AVEN_8788_1</name>
</gene>
<dbReference type="EMBL" id="BGPR01053045">
    <property type="protein sequence ID" value="GBO29856.1"/>
    <property type="molecule type" value="Genomic_DNA"/>
</dbReference>
<name>A0A4Y2W1G2_ARAVE</name>
<evidence type="ECO:0000313" key="1">
    <source>
        <dbReference type="EMBL" id="GBO29856.1"/>
    </source>
</evidence>
<dbReference type="AlphaFoldDB" id="A0A4Y2W1G2"/>
<proteinExistence type="predicted"/>
<reference evidence="2 3" key="1">
    <citation type="journal article" date="2019" name="Sci. Rep.">
        <title>Orb-weaving spider Araneus ventricosus genome elucidates the spidroin gene catalogue.</title>
        <authorList>
            <person name="Kono N."/>
            <person name="Nakamura H."/>
            <person name="Ohtoshi R."/>
            <person name="Moran D.A.P."/>
            <person name="Shinohara A."/>
            <person name="Yoshida Y."/>
            <person name="Fujiwara M."/>
            <person name="Mori M."/>
            <person name="Tomita M."/>
            <person name="Arakawa K."/>
        </authorList>
    </citation>
    <scope>NUCLEOTIDE SEQUENCE [LARGE SCALE GENOMIC DNA]</scope>
</reference>
<dbReference type="EMBL" id="BGPR01053046">
    <property type="protein sequence ID" value="GBO29857.1"/>
    <property type="molecule type" value="Genomic_DNA"/>
</dbReference>